<dbReference type="AlphaFoldDB" id="A0A0A8Z9W2"/>
<reference evidence="1" key="1">
    <citation type="submission" date="2014-09" db="EMBL/GenBank/DDBJ databases">
        <authorList>
            <person name="Magalhaes I.L.F."/>
            <person name="Oliveira U."/>
            <person name="Santos F.R."/>
            <person name="Vidigal T.H.D.A."/>
            <person name="Brescovit A.D."/>
            <person name="Santos A.J."/>
        </authorList>
    </citation>
    <scope>NUCLEOTIDE SEQUENCE</scope>
    <source>
        <tissue evidence="1">Shoot tissue taken approximately 20 cm above the soil surface</tissue>
    </source>
</reference>
<proteinExistence type="predicted"/>
<accession>A0A0A8Z9W2</accession>
<reference evidence="1" key="2">
    <citation type="journal article" date="2015" name="Data Brief">
        <title>Shoot transcriptome of the giant reed, Arundo donax.</title>
        <authorList>
            <person name="Barrero R.A."/>
            <person name="Guerrero F.D."/>
            <person name="Moolhuijzen P."/>
            <person name="Goolsby J.A."/>
            <person name="Tidwell J."/>
            <person name="Bellgard S.E."/>
            <person name="Bellgard M.I."/>
        </authorList>
    </citation>
    <scope>NUCLEOTIDE SEQUENCE</scope>
    <source>
        <tissue evidence="1">Shoot tissue taken approximately 20 cm above the soil surface</tissue>
    </source>
</reference>
<evidence type="ECO:0000313" key="1">
    <source>
        <dbReference type="EMBL" id="JAD36194.1"/>
    </source>
</evidence>
<dbReference type="EMBL" id="GBRH01261701">
    <property type="protein sequence ID" value="JAD36194.1"/>
    <property type="molecule type" value="Transcribed_RNA"/>
</dbReference>
<protein>
    <submittedName>
        <fullName evidence="1">Uncharacterized protein</fullName>
    </submittedName>
</protein>
<sequence>MLGFQLWNSLSLSRILSAMLLCKKKKEDEHTNI</sequence>
<name>A0A0A8Z9W2_ARUDO</name>
<organism evidence="1">
    <name type="scientific">Arundo donax</name>
    <name type="common">Giant reed</name>
    <name type="synonym">Donax arundinaceus</name>
    <dbReference type="NCBI Taxonomy" id="35708"/>
    <lineage>
        <taxon>Eukaryota</taxon>
        <taxon>Viridiplantae</taxon>
        <taxon>Streptophyta</taxon>
        <taxon>Embryophyta</taxon>
        <taxon>Tracheophyta</taxon>
        <taxon>Spermatophyta</taxon>
        <taxon>Magnoliopsida</taxon>
        <taxon>Liliopsida</taxon>
        <taxon>Poales</taxon>
        <taxon>Poaceae</taxon>
        <taxon>PACMAD clade</taxon>
        <taxon>Arundinoideae</taxon>
        <taxon>Arundineae</taxon>
        <taxon>Arundo</taxon>
    </lineage>
</organism>